<dbReference type="InterPro" id="IPR052443">
    <property type="entry name" value="E3_ubiq-ligase_RNF220-like"/>
</dbReference>
<dbReference type="InterPro" id="IPR013083">
    <property type="entry name" value="Znf_RING/FYVE/PHD"/>
</dbReference>
<keyword evidence="1 3" id="KW-0863">Zinc-finger</keyword>
<dbReference type="Gene3D" id="3.30.40.10">
    <property type="entry name" value="Zinc/RING finger domain, C3HC4 (zinc finger)"/>
    <property type="match status" value="1"/>
</dbReference>
<dbReference type="PANTHER" id="PTHR13459:SF1">
    <property type="entry name" value="E3 UBIQUITIN-PROTEIN LIGASE RNF220 ISOFORM X1"/>
    <property type="match status" value="1"/>
</dbReference>
<keyword evidence="5" id="KW-1185">Reference proteome</keyword>
<accession>A0ABM1TF67</accession>
<dbReference type="GeneID" id="111088501"/>
<reference evidence="6" key="1">
    <citation type="submission" date="2025-08" db="UniProtKB">
        <authorList>
            <consortium name="RefSeq"/>
        </authorList>
    </citation>
    <scope>IDENTIFICATION</scope>
    <source>
        <tissue evidence="6">Muscle</tissue>
    </source>
</reference>
<dbReference type="SUPFAM" id="SSF57850">
    <property type="entry name" value="RING/U-box"/>
    <property type="match status" value="1"/>
</dbReference>
<dbReference type="Pfam" id="PF13923">
    <property type="entry name" value="zf-C3HC4_2"/>
    <property type="match status" value="1"/>
</dbReference>
<evidence type="ECO:0000313" key="5">
    <source>
        <dbReference type="Proteomes" id="UP000694941"/>
    </source>
</evidence>
<evidence type="ECO:0000256" key="3">
    <source>
        <dbReference type="PROSITE-ProRule" id="PRU00175"/>
    </source>
</evidence>
<dbReference type="RefSeq" id="XP_022254523.1">
    <property type="nucleotide sequence ID" value="XM_022398815.1"/>
</dbReference>
<keyword evidence="1 3" id="KW-0479">Metal-binding</keyword>
<evidence type="ECO:0000256" key="1">
    <source>
        <dbReference type="ARBA" id="ARBA00022771"/>
    </source>
</evidence>
<evidence type="ECO:0000259" key="4">
    <source>
        <dbReference type="PROSITE" id="PS50089"/>
    </source>
</evidence>
<protein>
    <submittedName>
        <fullName evidence="6">E3 ubiquitin-protein ligase Rnf220-like</fullName>
    </submittedName>
</protein>
<evidence type="ECO:0000313" key="6">
    <source>
        <dbReference type="RefSeq" id="XP_022254523.1"/>
    </source>
</evidence>
<dbReference type="PROSITE" id="PS50089">
    <property type="entry name" value="ZF_RING_2"/>
    <property type="match status" value="1"/>
</dbReference>
<proteinExistence type="predicted"/>
<sequence length="116" mass="13136">MAEESHFLEITAVKQTIPEAESIIPDTGLIQVDENADPNKLIGLLQDRLKELQTRQQKSPTLKCQLCQGLYEKPVVSVCCWHVLCERCWLQALGVKRVCPQCDAITFPSDLRMLNL</sequence>
<gene>
    <name evidence="6" type="primary">LOC111088501</name>
</gene>
<organism evidence="5 6">
    <name type="scientific">Limulus polyphemus</name>
    <name type="common">Atlantic horseshoe crab</name>
    <dbReference type="NCBI Taxonomy" id="6850"/>
    <lineage>
        <taxon>Eukaryota</taxon>
        <taxon>Metazoa</taxon>
        <taxon>Ecdysozoa</taxon>
        <taxon>Arthropoda</taxon>
        <taxon>Chelicerata</taxon>
        <taxon>Merostomata</taxon>
        <taxon>Xiphosura</taxon>
        <taxon>Limulidae</taxon>
        <taxon>Limulus</taxon>
    </lineage>
</organism>
<keyword evidence="2" id="KW-0862">Zinc</keyword>
<dbReference type="InterPro" id="IPR001841">
    <property type="entry name" value="Znf_RING"/>
</dbReference>
<evidence type="ECO:0000256" key="2">
    <source>
        <dbReference type="ARBA" id="ARBA00022833"/>
    </source>
</evidence>
<name>A0ABM1TF67_LIMPO</name>
<feature type="domain" description="RING-type" evidence="4">
    <location>
        <begin position="64"/>
        <end position="103"/>
    </location>
</feature>
<dbReference type="Proteomes" id="UP000694941">
    <property type="component" value="Unplaced"/>
</dbReference>
<dbReference type="PANTHER" id="PTHR13459">
    <property type="entry name" value="E3 UBIQUITIN-PROTEIN LIGASE RNF220 ISOFORM X1"/>
    <property type="match status" value="1"/>
</dbReference>